<gene>
    <name evidence="2" type="ORF">GO485_12035</name>
    <name evidence="3" type="ORF">IP92_02007</name>
</gene>
<feature type="chain" id="PRO_5044617974" evidence="1">
    <location>
        <begin position="24"/>
        <end position="696"/>
    </location>
</feature>
<reference evidence="3 4" key="1">
    <citation type="journal article" date="2015" name="Stand. Genomic Sci.">
        <title>Genomic Encyclopedia of Bacterial and Archaeal Type Strains, Phase III: the genomes of soil and plant-associated and newly described type strains.</title>
        <authorList>
            <person name="Whitman W.B."/>
            <person name="Woyke T."/>
            <person name="Klenk H.P."/>
            <person name="Zhou Y."/>
            <person name="Lilburn T.G."/>
            <person name="Beck B.J."/>
            <person name="De Vos P."/>
            <person name="Vandamme P."/>
            <person name="Eisen J.A."/>
            <person name="Garrity G."/>
            <person name="Hugenholtz P."/>
            <person name="Kyrpides N.C."/>
        </authorList>
    </citation>
    <scope>NUCLEOTIDE SEQUENCE [LARGE SCALE GENOMIC DNA]</scope>
    <source>
        <strain evidence="3 4">CGMCC 1.10685</strain>
    </source>
</reference>
<feature type="signal peptide" evidence="1">
    <location>
        <begin position="1"/>
        <end position="23"/>
    </location>
</feature>
<keyword evidence="1" id="KW-0732">Signal</keyword>
<dbReference type="OrthoDB" id="9774579at2"/>
<dbReference type="Gene3D" id="2.120.10.30">
    <property type="entry name" value="TolB, C-terminal domain"/>
    <property type="match status" value="4"/>
</dbReference>
<keyword evidence="5" id="KW-1185">Reference proteome</keyword>
<proteinExistence type="predicted"/>
<evidence type="ECO:0000313" key="4">
    <source>
        <dbReference type="Proteomes" id="UP000315112"/>
    </source>
</evidence>
<name>A0A562PW11_9BURK</name>
<evidence type="ECO:0000313" key="5">
    <source>
        <dbReference type="Proteomes" id="UP000437862"/>
    </source>
</evidence>
<sequence length="696" mass="68967">MHGLTLKRLLASAAITLALSACGGGGGGDSSGPPPSGGGSTALTASASVPYALAGGGAVTLTAAVSDGTSVSWQLAAGSPGTLSGATGTSVTYLPPADGVAAAMPVTVTATAGAASKSVNLTLYPDPGPARLQIIAGDDGGIGLIDGRRTAARFGLIREIAMDSSGGLLVAEDAALRRVTSDGAVTTLTPDAGAISVAPSQAGYAVYAQRDVALGTVKVRQLNADVTPPTLATLSLAQADTFHLYGTPTGKLYGAQHERIVQIFEPAGGTATLAGVVTGDSNALPVDGPAGVARFRAISAIAGDIQGNLYVIDDTLIRKVTPDGTVTTLAGALGSSALPQDGQGNAARFLAPFSLAVDVQGNVLVLDRLSGSTDLLLRKVTPEGVVISVRVADAGLRQIVGNGGVSVKAARTAQIDVLNADGTTTAFAGKEPATPGTVNGTGTAARFNANIYLMAADPSGNLYVVDSQPKDSSGTDVPGLTLRKVTPDGVTTTFATSAAVHVPTGIVADKTGNLYVSDRQVTGPANPPAGGGAIYKITPRGTVAVLAGSGDKADVQVDGTGSAARFVVPTLVGIDADGNLYATDRKTAGGTGVGIPIPVRKITPQGVVTTVAALPPGLRDVADAAGNLYSADVAQSVVYRTTPAGVQSVIAGVAGKPITYAGLPGYLNHPQALVATGPFSFALLSGSTVVRLVVPH</sequence>
<protein>
    <submittedName>
        <fullName evidence="3">Uncharacterized protein</fullName>
    </submittedName>
</protein>
<dbReference type="PANTHER" id="PTHR13833">
    <property type="match status" value="1"/>
</dbReference>
<dbReference type="Proteomes" id="UP000437862">
    <property type="component" value="Chromosome"/>
</dbReference>
<dbReference type="EMBL" id="VLKW01000003">
    <property type="protein sequence ID" value="TWI48615.1"/>
    <property type="molecule type" value="Genomic_DNA"/>
</dbReference>
<dbReference type="RefSeq" id="WP_145874395.1">
    <property type="nucleotide sequence ID" value="NZ_CP046904.1"/>
</dbReference>
<evidence type="ECO:0000256" key="1">
    <source>
        <dbReference type="SAM" id="SignalP"/>
    </source>
</evidence>
<dbReference type="EMBL" id="CP046904">
    <property type="protein sequence ID" value="QGZ39705.1"/>
    <property type="molecule type" value="Genomic_DNA"/>
</dbReference>
<dbReference type="PANTHER" id="PTHR13833:SF71">
    <property type="entry name" value="NHL DOMAIN-CONTAINING PROTEIN"/>
    <property type="match status" value="1"/>
</dbReference>
<dbReference type="Proteomes" id="UP000315112">
    <property type="component" value="Unassembled WGS sequence"/>
</dbReference>
<dbReference type="SUPFAM" id="SSF101898">
    <property type="entry name" value="NHL repeat"/>
    <property type="match status" value="1"/>
</dbReference>
<reference evidence="3" key="2">
    <citation type="submission" date="2019-07" db="EMBL/GenBank/DDBJ databases">
        <authorList>
            <person name="Whitman W."/>
            <person name="Huntemann M."/>
            <person name="Clum A."/>
            <person name="Pillay M."/>
            <person name="Palaniappan K."/>
            <person name="Varghese N."/>
            <person name="Mikhailova N."/>
            <person name="Stamatis D."/>
            <person name="Reddy T."/>
            <person name="Daum C."/>
            <person name="Shapiro N."/>
            <person name="Ivanova N."/>
            <person name="Kyrpides N."/>
            <person name="Woyke T."/>
        </authorList>
    </citation>
    <scope>NUCLEOTIDE SEQUENCE</scope>
    <source>
        <strain evidence="3">CGMCC 1.10685</strain>
    </source>
</reference>
<reference evidence="2 5" key="3">
    <citation type="submission" date="2019-12" db="EMBL/GenBank/DDBJ databases">
        <title>Draft Genome Sequences of Six Type Strains of the Genus Massilia.</title>
        <authorList>
            <person name="Miess H."/>
            <person name="Frediansyah A."/>
            <person name="Goeker M."/>
            <person name="Gross H."/>
        </authorList>
    </citation>
    <scope>NUCLEOTIDE SEQUENCE [LARGE SCALE GENOMIC DNA]</scope>
    <source>
        <strain evidence="2 5">DSM 26639</strain>
    </source>
</reference>
<dbReference type="SUPFAM" id="SSF63829">
    <property type="entry name" value="Calcium-dependent phosphotriesterase"/>
    <property type="match status" value="1"/>
</dbReference>
<dbReference type="InterPro" id="IPR011042">
    <property type="entry name" value="6-blade_b-propeller_TolB-like"/>
</dbReference>
<evidence type="ECO:0000313" key="2">
    <source>
        <dbReference type="EMBL" id="QGZ39705.1"/>
    </source>
</evidence>
<organism evidence="3 4">
    <name type="scientific">Pseudoduganella flava</name>
    <dbReference type="NCBI Taxonomy" id="871742"/>
    <lineage>
        <taxon>Bacteria</taxon>
        <taxon>Pseudomonadati</taxon>
        <taxon>Pseudomonadota</taxon>
        <taxon>Betaproteobacteria</taxon>
        <taxon>Burkholderiales</taxon>
        <taxon>Oxalobacteraceae</taxon>
        <taxon>Telluria group</taxon>
        <taxon>Pseudoduganella</taxon>
    </lineage>
</organism>
<evidence type="ECO:0000313" key="3">
    <source>
        <dbReference type="EMBL" id="TWI48615.1"/>
    </source>
</evidence>
<accession>A0A562PW11</accession>
<dbReference type="AlphaFoldDB" id="A0A562PW11"/>
<dbReference type="PROSITE" id="PS51257">
    <property type="entry name" value="PROKAR_LIPOPROTEIN"/>
    <property type="match status" value="1"/>
</dbReference>